<name>J3L2Z2_ORYBR</name>
<protein>
    <submittedName>
        <fullName evidence="2">Uncharacterized protein</fullName>
    </submittedName>
</protein>
<organism evidence="2">
    <name type="scientific">Oryza brachyantha</name>
    <name type="common">malo sina</name>
    <dbReference type="NCBI Taxonomy" id="4533"/>
    <lineage>
        <taxon>Eukaryota</taxon>
        <taxon>Viridiplantae</taxon>
        <taxon>Streptophyta</taxon>
        <taxon>Embryophyta</taxon>
        <taxon>Tracheophyta</taxon>
        <taxon>Spermatophyta</taxon>
        <taxon>Magnoliopsida</taxon>
        <taxon>Liliopsida</taxon>
        <taxon>Poales</taxon>
        <taxon>Poaceae</taxon>
        <taxon>BOP clade</taxon>
        <taxon>Oryzoideae</taxon>
        <taxon>Oryzeae</taxon>
        <taxon>Oryzinae</taxon>
        <taxon>Oryza</taxon>
    </lineage>
</organism>
<sequence>MAKRIASCGKVLMFIYLLGSFVAQGDMMHRTEPSESIWEQDHNNNKLTIIPCFQTSDCISIGTESLSQIKKSCIEGALSFFLWPSDSSRANEAGSCLPWTESDISNRMKVMGHTFTCFFPGGYSPGMHAHDVQIE</sequence>
<proteinExistence type="predicted"/>
<dbReference type="HOGENOM" id="CLU_1888927_0_0_1"/>
<feature type="signal peptide" evidence="1">
    <location>
        <begin position="1"/>
        <end position="23"/>
    </location>
</feature>
<dbReference type="EnsemblPlants" id="OB01G35980.1">
    <property type="protein sequence ID" value="OB01G35980.1"/>
    <property type="gene ID" value="OB01G35980"/>
</dbReference>
<reference evidence="2" key="1">
    <citation type="journal article" date="2013" name="Nat. Commun.">
        <title>Whole-genome sequencing of Oryza brachyantha reveals mechanisms underlying Oryza genome evolution.</title>
        <authorList>
            <person name="Chen J."/>
            <person name="Huang Q."/>
            <person name="Gao D."/>
            <person name="Wang J."/>
            <person name="Lang Y."/>
            <person name="Liu T."/>
            <person name="Li B."/>
            <person name="Bai Z."/>
            <person name="Luis Goicoechea J."/>
            <person name="Liang C."/>
            <person name="Chen C."/>
            <person name="Zhang W."/>
            <person name="Sun S."/>
            <person name="Liao Y."/>
            <person name="Zhang X."/>
            <person name="Yang L."/>
            <person name="Song C."/>
            <person name="Wang M."/>
            <person name="Shi J."/>
            <person name="Liu G."/>
            <person name="Liu J."/>
            <person name="Zhou H."/>
            <person name="Zhou W."/>
            <person name="Yu Q."/>
            <person name="An N."/>
            <person name="Chen Y."/>
            <person name="Cai Q."/>
            <person name="Wang B."/>
            <person name="Liu B."/>
            <person name="Min J."/>
            <person name="Huang Y."/>
            <person name="Wu H."/>
            <person name="Li Z."/>
            <person name="Zhang Y."/>
            <person name="Yin Y."/>
            <person name="Song W."/>
            <person name="Jiang J."/>
            <person name="Jackson S.A."/>
            <person name="Wing R.A."/>
            <person name="Wang J."/>
            <person name="Chen M."/>
        </authorList>
    </citation>
    <scope>NUCLEOTIDE SEQUENCE [LARGE SCALE GENOMIC DNA]</scope>
    <source>
        <strain evidence="2">cv. IRGC 101232</strain>
    </source>
</reference>
<reference evidence="2" key="2">
    <citation type="submission" date="2013-04" db="UniProtKB">
        <authorList>
            <consortium name="EnsemblPlants"/>
        </authorList>
    </citation>
    <scope>IDENTIFICATION</scope>
</reference>
<keyword evidence="3" id="KW-1185">Reference proteome</keyword>
<dbReference type="Proteomes" id="UP000006038">
    <property type="component" value="Chromosome 1"/>
</dbReference>
<keyword evidence="1" id="KW-0732">Signal</keyword>
<evidence type="ECO:0000313" key="2">
    <source>
        <dbReference type="EnsemblPlants" id="OB01G35980.1"/>
    </source>
</evidence>
<evidence type="ECO:0000313" key="3">
    <source>
        <dbReference type="Proteomes" id="UP000006038"/>
    </source>
</evidence>
<feature type="chain" id="PRO_5003772207" evidence="1">
    <location>
        <begin position="24"/>
        <end position="135"/>
    </location>
</feature>
<accession>J3L2Z2</accession>
<evidence type="ECO:0000256" key="1">
    <source>
        <dbReference type="SAM" id="SignalP"/>
    </source>
</evidence>
<dbReference type="Gramene" id="OB01G35980.1">
    <property type="protein sequence ID" value="OB01G35980.1"/>
    <property type="gene ID" value="OB01G35980"/>
</dbReference>
<dbReference type="AlphaFoldDB" id="J3L2Z2"/>